<feature type="transmembrane region" description="Helical" evidence="1">
    <location>
        <begin position="156"/>
        <end position="175"/>
    </location>
</feature>
<accession>A0A9D2MKB2</accession>
<keyword evidence="1" id="KW-0812">Transmembrane</keyword>
<proteinExistence type="predicted"/>
<evidence type="ECO:0000313" key="3">
    <source>
        <dbReference type="EMBL" id="HJB75683.1"/>
    </source>
</evidence>
<protein>
    <submittedName>
        <fullName evidence="3">Uncharacterized protein</fullName>
    </submittedName>
</protein>
<evidence type="ECO:0000256" key="2">
    <source>
        <dbReference type="SAM" id="SignalP"/>
    </source>
</evidence>
<feature type="transmembrane region" description="Helical" evidence="1">
    <location>
        <begin position="250"/>
        <end position="269"/>
    </location>
</feature>
<comment type="caution">
    <text evidence="3">The sequence shown here is derived from an EMBL/GenBank/DDBJ whole genome shotgun (WGS) entry which is preliminary data.</text>
</comment>
<feature type="chain" id="PRO_5039701992" evidence="2">
    <location>
        <begin position="23"/>
        <end position="275"/>
    </location>
</feature>
<name>A0A9D2MKB2_9FIRM</name>
<keyword evidence="2" id="KW-0732">Signal</keyword>
<feature type="transmembrane region" description="Helical" evidence="1">
    <location>
        <begin position="217"/>
        <end position="238"/>
    </location>
</feature>
<dbReference type="Proteomes" id="UP000823877">
    <property type="component" value="Unassembled WGS sequence"/>
</dbReference>
<organism evidence="3 4">
    <name type="scientific">Candidatus Eubacterium faecale</name>
    <dbReference type="NCBI Taxonomy" id="2838568"/>
    <lineage>
        <taxon>Bacteria</taxon>
        <taxon>Bacillati</taxon>
        <taxon>Bacillota</taxon>
        <taxon>Clostridia</taxon>
        <taxon>Eubacteriales</taxon>
        <taxon>Eubacteriaceae</taxon>
        <taxon>Eubacterium</taxon>
    </lineage>
</organism>
<feature type="signal peptide" evidence="2">
    <location>
        <begin position="1"/>
        <end position="22"/>
    </location>
</feature>
<keyword evidence="1" id="KW-0472">Membrane</keyword>
<keyword evidence="1" id="KW-1133">Transmembrane helix</keyword>
<reference evidence="3" key="2">
    <citation type="submission" date="2021-04" db="EMBL/GenBank/DDBJ databases">
        <authorList>
            <person name="Gilroy R."/>
        </authorList>
    </citation>
    <scope>NUCLEOTIDE SEQUENCE</scope>
    <source>
        <strain evidence="3">CHK188-16595</strain>
    </source>
</reference>
<evidence type="ECO:0000313" key="4">
    <source>
        <dbReference type="Proteomes" id="UP000823877"/>
    </source>
</evidence>
<gene>
    <name evidence="3" type="ORF">IAA37_08460</name>
</gene>
<evidence type="ECO:0000256" key="1">
    <source>
        <dbReference type="SAM" id="Phobius"/>
    </source>
</evidence>
<feature type="transmembrane region" description="Helical" evidence="1">
    <location>
        <begin position="121"/>
        <end position="144"/>
    </location>
</feature>
<reference evidence="3" key="1">
    <citation type="journal article" date="2021" name="PeerJ">
        <title>Extensive microbial diversity within the chicken gut microbiome revealed by metagenomics and culture.</title>
        <authorList>
            <person name="Gilroy R."/>
            <person name="Ravi A."/>
            <person name="Getino M."/>
            <person name="Pursley I."/>
            <person name="Horton D.L."/>
            <person name="Alikhan N.F."/>
            <person name="Baker D."/>
            <person name="Gharbi K."/>
            <person name="Hall N."/>
            <person name="Watson M."/>
            <person name="Adriaenssens E.M."/>
            <person name="Foster-Nyarko E."/>
            <person name="Jarju S."/>
            <person name="Secka A."/>
            <person name="Antonio M."/>
            <person name="Oren A."/>
            <person name="Chaudhuri R.R."/>
            <person name="La Ragione R."/>
            <person name="Hildebrand F."/>
            <person name="Pallen M.J."/>
        </authorList>
    </citation>
    <scope>NUCLEOTIDE SEQUENCE</scope>
    <source>
        <strain evidence="3">CHK188-16595</strain>
    </source>
</reference>
<dbReference type="EMBL" id="DWXN01000012">
    <property type="protein sequence ID" value="HJB75683.1"/>
    <property type="molecule type" value="Genomic_DNA"/>
</dbReference>
<feature type="transmembrane region" description="Helical" evidence="1">
    <location>
        <begin position="83"/>
        <end position="101"/>
    </location>
</feature>
<dbReference type="AlphaFoldDB" id="A0A9D2MKB2"/>
<feature type="transmembrane region" description="Helical" evidence="1">
    <location>
        <begin position="187"/>
        <end position="205"/>
    </location>
</feature>
<sequence length="275" mass="30432">MKKTGFQSIVLTLCAACISVGAAVIRCVQLFYYTDPQTGYVTGSGKELIFDLYVCLAVSIVLFALAAWIGRADAGEELVPGRGMFLLSLFCAAGMFYDFIYQCVNCYLYVSKTSFPAANRIVPMALCAVFALFSCAYFAVLCQCSRSSRFEFGRLWLLRLAPLCWTFCNVLVGLTEYGNIVFDVDSALKYLSLIFGMVFFFLLFASRESQFKRMGVLAFFGYSYGVLSFVLSLPRMIAFIGGAGLAFPDFSAPAFLFTGVFAFAAAWRISFKKKV</sequence>
<feature type="transmembrane region" description="Helical" evidence="1">
    <location>
        <begin position="51"/>
        <end position="71"/>
    </location>
</feature>